<dbReference type="EMBL" id="MELI01000001">
    <property type="protein sequence ID" value="OFW36072.1"/>
    <property type="molecule type" value="Genomic_DNA"/>
</dbReference>
<dbReference type="SMART" id="SM00849">
    <property type="entry name" value="Lactamase_B"/>
    <property type="match status" value="1"/>
</dbReference>
<dbReference type="SUPFAM" id="SSF56281">
    <property type="entry name" value="Metallo-hydrolase/oxidoreductase"/>
    <property type="match status" value="1"/>
</dbReference>
<sequence length="249" mass="28068">MAKYKIHPIVVGSKVIDKGIMTYQYNYGTEFHIPVYVWYLEGGDKKILVDTALMGILPSKEREERIGGKIYTFEEGLAKWGLKPEDIDIVIHTHLHNDHCENDIKCTNAKFYIHKLEMEQIHDPKPLDFRYELDFIEAIENAGKIVVVEGDEMEIVDGVRVLHTPSHTPGSLTVLVDTKEGLAAITGFCVINENFDPPPAVKAMEMEVLAPGVHVNVYEAYNQVIRVRDLADIILPLHEPSFSSVDTIG</sequence>
<dbReference type="Pfam" id="PF00753">
    <property type="entry name" value="Lactamase_B"/>
    <property type="match status" value="1"/>
</dbReference>
<comment type="cofactor">
    <cofactor evidence="1">
        <name>Zn(2+)</name>
        <dbReference type="ChEBI" id="CHEBI:29105"/>
    </cofactor>
</comment>
<dbReference type="Gene3D" id="3.60.15.10">
    <property type="entry name" value="Ribonuclease Z/Hydroxyacylglutathione hydrolase-like"/>
    <property type="match status" value="1"/>
</dbReference>
<keyword evidence="4 7" id="KW-0378">Hydrolase</keyword>
<dbReference type="CDD" id="cd07729">
    <property type="entry name" value="AHL_lactonase_MBL-fold"/>
    <property type="match status" value="1"/>
</dbReference>
<dbReference type="Proteomes" id="UP000178086">
    <property type="component" value="Unassembled WGS sequence"/>
</dbReference>
<evidence type="ECO:0000256" key="5">
    <source>
        <dbReference type="ARBA" id="ARBA00022833"/>
    </source>
</evidence>
<feature type="domain" description="Metallo-beta-lactamase" evidence="6">
    <location>
        <begin position="34"/>
        <end position="238"/>
    </location>
</feature>
<evidence type="ECO:0000256" key="1">
    <source>
        <dbReference type="ARBA" id="ARBA00001947"/>
    </source>
</evidence>
<gene>
    <name evidence="7" type="ORF">A2074_00305</name>
</gene>
<dbReference type="GO" id="GO:0046872">
    <property type="term" value="F:metal ion binding"/>
    <property type="evidence" value="ECO:0007669"/>
    <property type="project" value="UniProtKB-KW"/>
</dbReference>
<dbReference type="GO" id="GO:0016787">
    <property type="term" value="F:hydrolase activity"/>
    <property type="evidence" value="ECO:0007669"/>
    <property type="project" value="UniProtKB-KW"/>
</dbReference>
<name>A0A1F2UT41_9ACTN</name>
<proteinExistence type="inferred from homology"/>
<keyword evidence="5" id="KW-0862">Zinc</keyword>
<evidence type="ECO:0000256" key="4">
    <source>
        <dbReference type="ARBA" id="ARBA00022801"/>
    </source>
</evidence>
<keyword evidence="3" id="KW-0479">Metal-binding</keyword>
<dbReference type="AlphaFoldDB" id="A0A1F2UT41"/>
<dbReference type="PANTHER" id="PTHR42978:SF7">
    <property type="entry name" value="METALLO-HYDROLASE RV2300C-RELATED"/>
    <property type="match status" value="1"/>
</dbReference>
<dbReference type="InterPro" id="IPR051013">
    <property type="entry name" value="MBL_superfamily_lactonases"/>
</dbReference>
<comment type="caution">
    <text evidence="7">The sequence shown here is derived from an EMBL/GenBank/DDBJ whole genome shotgun (WGS) entry which is preliminary data.</text>
</comment>
<evidence type="ECO:0000313" key="7">
    <source>
        <dbReference type="EMBL" id="OFW36072.1"/>
    </source>
</evidence>
<comment type="similarity">
    <text evidence="2">Belongs to the metallo-beta-lactamase superfamily.</text>
</comment>
<protein>
    <submittedName>
        <fullName evidence="7">MBL fold metallo-hydrolase</fullName>
    </submittedName>
</protein>
<dbReference type="PANTHER" id="PTHR42978">
    <property type="entry name" value="QUORUM-QUENCHING LACTONASE YTNP-RELATED-RELATED"/>
    <property type="match status" value="1"/>
</dbReference>
<reference evidence="7 8" key="1">
    <citation type="journal article" date="2016" name="Nat. Commun.">
        <title>Thousands of microbial genomes shed light on interconnected biogeochemical processes in an aquifer system.</title>
        <authorList>
            <person name="Anantharaman K."/>
            <person name="Brown C.T."/>
            <person name="Hug L.A."/>
            <person name="Sharon I."/>
            <person name="Castelle C.J."/>
            <person name="Probst A.J."/>
            <person name="Thomas B.C."/>
            <person name="Singh A."/>
            <person name="Wilkins M.J."/>
            <person name="Karaoz U."/>
            <person name="Brodie E.L."/>
            <person name="Williams K.H."/>
            <person name="Hubbard S.S."/>
            <person name="Banfield J.F."/>
        </authorList>
    </citation>
    <scope>NUCLEOTIDE SEQUENCE [LARGE SCALE GENOMIC DNA]</scope>
</reference>
<evidence type="ECO:0000256" key="3">
    <source>
        <dbReference type="ARBA" id="ARBA00022723"/>
    </source>
</evidence>
<evidence type="ECO:0000256" key="2">
    <source>
        <dbReference type="ARBA" id="ARBA00007749"/>
    </source>
</evidence>
<evidence type="ECO:0000259" key="6">
    <source>
        <dbReference type="SMART" id="SM00849"/>
    </source>
</evidence>
<dbReference type="InterPro" id="IPR036866">
    <property type="entry name" value="RibonucZ/Hydroxyglut_hydro"/>
</dbReference>
<organism evidence="7 8">
    <name type="scientific">Candidatus Aquicultor primus</name>
    <dbReference type="NCBI Taxonomy" id="1797195"/>
    <lineage>
        <taxon>Bacteria</taxon>
        <taxon>Bacillati</taxon>
        <taxon>Actinomycetota</taxon>
        <taxon>Candidatus Aquicultoria</taxon>
        <taxon>Candidatus Aquicultorales</taxon>
        <taxon>Candidatus Aquicultoraceae</taxon>
        <taxon>Candidatus Aquicultor</taxon>
    </lineage>
</organism>
<evidence type="ECO:0000313" key="8">
    <source>
        <dbReference type="Proteomes" id="UP000178086"/>
    </source>
</evidence>
<dbReference type="InterPro" id="IPR001279">
    <property type="entry name" value="Metallo-B-lactamas"/>
</dbReference>
<accession>A0A1F2UT41</accession>